<dbReference type="GO" id="GO:0016052">
    <property type="term" value="P:carbohydrate catabolic process"/>
    <property type="evidence" value="ECO:0007669"/>
    <property type="project" value="UniProtKB-ARBA"/>
</dbReference>
<dbReference type="PIRSF" id="PIRSF000535">
    <property type="entry name" value="1PFK/6PFK/LacC"/>
    <property type="match status" value="1"/>
</dbReference>
<sequence length="312" mass="34184">MIVTVTMNPSVDISYPVDILKIDDVNRVENVSKTAGGKGLNVSRVIKQMDGELIASGILGGSLGAYIIDQLNDENVPNRFLKIDKESRNCIAILHEGNQTEILESGPTLDGGEGDRYFKLFEKLIEEADVITISGSLPKGLSPNYYQRLLQKSHGKDVKILVDTSGEALKQTLLGDKKPFLIKPNTDELNALLEQETTFDIKGLKEALSNSLFDGVEAIVVSMGADGAFAKIQDTFYKISIPEIKVVNPVGSGDATIAGLAMGIDQELSWEEVLKIAMTTGMLNTMEERTGRINKANFKEYFNQVKVEKIKK</sequence>
<evidence type="ECO:0000256" key="3">
    <source>
        <dbReference type="ARBA" id="ARBA00022736"/>
    </source>
</evidence>
<dbReference type="GO" id="GO:0044281">
    <property type="term" value="P:small molecule metabolic process"/>
    <property type="evidence" value="ECO:0007669"/>
    <property type="project" value="UniProtKB-ARBA"/>
</dbReference>
<evidence type="ECO:0000256" key="2">
    <source>
        <dbReference type="ARBA" id="ARBA00022679"/>
    </source>
</evidence>
<dbReference type="PROSITE" id="PS00584">
    <property type="entry name" value="PFKB_KINASES_2"/>
    <property type="match status" value="1"/>
</dbReference>
<dbReference type="GO" id="GO:0005988">
    <property type="term" value="P:lactose metabolic process"/>
    <property type="evidence" value="ECO:0007669"/>
    <property type="project" value="UniProtKB-KW"/>
</dbReference>
<comment type="catalytic activity">
    <reaction evidence="7">
        <text>D-tagatofuranose 6-phosphate + ATP = D-tagatofuranose 1,6-bisphosphate + ADP + H(+)</text>
        <dbReference type="Rhea" id="RHEA:12420"/>
        <dbReference type="ChEBI" id="CHEBI:15378"/>
        <dbReference type="ChEBI" id="CHEBI:30616"/>
        <dbReference type="ChEBI" id="CHEBI:58694"/>
        <dbReference type="ChEBI" id="CHEBI:58695"/>
        <dbReference type="ChEBI" id="CHEBI:456216"/>
        <dbReference type="EC" id="2.7.1.144"/>
    </reaction>
</comment>
<evidence type="ECO:0000256" key="6">
    <source>
        <dbReference type="ARBA" id="ARBA00022840"/>
    </source>
</evidence>
<dbReference type="GO" id="GO:0009024">
    <property type="term" value="F:tagatose-6-phosphate kinase activity"/>
    <property type="evidence" value="ECO:0007669"/>
    <property type="project" value="UniProtKB-EC"/>
</dbReference>
<dbReference type="EC" id="2.7.1.144" evidence="7"/>
<dbReference type="UniPathway" id="UPA00704">
    <property type="reaction ID" value="UER00715"/>
</dbReference>
<reference evidence="9 10" key="1">
    <citation type="submission" date="2016-11" db="EMBL/GenBank/DDBJ databases">
        <authorList>
            <person name="Jaros S."/>
            <person name="Januszkiewicz K."/>
            <person name="Wedrychowicz H."/>
        </authorList>
    </citation>
    <scope>NUCLEOTIDE SEQUENCE [LARGE SCALE GENOMIC DNA]</scope>
    <source>
        <strain evidence="9 10">DSM 15692</strain>
    </source>
</reference>
<dbReference type="OrthoDB" id="9801219at2"/>
<evidence type="ECO:0000256" key="1">
    <source>
        <dbReference type="ARBA" id="ARBA00005380"/>
    </source>
</evidence>
<evidence type="ECO:0000259" key="8">
    <source>
        <dbReference type="Pfam" id="PF00294"/>
    </source>
</evidence>
<dbReference type="InterPro" id="IPR011611">
    <property type="entry name" value="PfkB_dom"/>
</dbReference>
<evidence type="ECO:0000313" key="9">
    <source>
        <dbReference type="EMBL" id="SHE69360.1"/>
    </source>
</evidence>
<keyword evidence="6 7" id="KW-0067">ATP-binding</keyword>
<dbReference type="GO" id="GO:0005524">
    <property type="term" value="F:ATP binding"/>
    <property type="evidence" value="ECO:0007669"/>
    <property type="project" value="UniProtKB-KW"/>
</dbReference>
<keyword evidence="3 7" id="KW-0423">Lactose metabolism</keyword>
<dbReference type="FunFam" id="3.40.1190.20:FF:000001">
    <property type="entry name" value="Phosphofructokinase"/>
    <property type="match status" value="1"/>
</dbReference>
<keyword evidence="4 7" id="KW-0547">Nucleotide-binding</keyword>
<organism evidence="9 10">
    <name type="scientific">Atopostipes suicloacalis DSM 15692</name>
    <dbReference type="NCBI Taxonomy" id="1121025"/>
    <lineage>
        <taxon>Bacteria</taxon>
        <taxon>Bacillati</taxon>
        <taxon>Bacillota</taxon>
        <taxon>Bacilli</taxon>
        <taxon>Lactobacillales</taxon>
        <taxon>Carnobacteriaceae</taxon>
        <taxon>Atopostipes</taxon>
    </lineage>
</organism>
<proteinExistence type="inferred from homology"/>
<dbReference type="STRING" id="1121025.SAMN02745249_00941"/>
<keyword evidence="2 7" id="KW-0808">Transferase</keyword>
<comment type="similarity">
    <text evidence="1">Belongs to the carbohydrate kinase pfkB family.</text>
</comment>
<evidence type="ECO:0000313" key="10">
    <source>
        <dbReference type="Proteomes" id="UP000184128"/>
    </source>
</evidence>
<dbReference type="SUPFAM" id="SSF53613">
    <property type="entry name" value="Ribokinase-like"/>
    <property type="match status" value="1"/>
</dbReference>
<protein>
    <recommendedName>
        <fullName evidence="7">Tagatose-6-phosphate kinase</fullName>
        <ecNumber evidence="7">2.7.1.144</ecNumber>
    </recommendedName>
</protein>
<evidence type="ECO:0000256" key="5">
    <source>
        <dbReference type="ARBA" id="ARBA00022777"/>
    </source>
</evidence>
<dbReference type="InterPro" id="IPR017583">
    <property type="entry name" value="Tagatose/fructose_Pkinase"/>
</dbReference>
<dbReference type="GO" id="GO:0005829">
    <property type="term" value="C:cytosol"/>
    <property type="evidence" value="ECO:0007669"/>
    <property type="project" value="TreeGrafter"/>
</dbReference>
<keyword evidence="10" id="KW-1185">Reference proteome</keyword>
<dbReference type="EMBL" id="FQUF01000012">
    <property type="protein sequence ID" value="SHE69360.1"/>
    <property type="molecule type" value="Genomic_DNA"/>
</dbReference>
<keyword evidence="5 9" id="KW-0418">Kinase</keyword>
<evidence type="ECO:0000256" key="7">
    <source>
        <dbReference type="PIRNR" id="PIRNR000535"/>
    </source>
</evidence>
<dbReference type="GO" id="GO:0008443">
    <property type="term" value="F:phosphofructokinase activity"/>
    <property type="evidence" value="ECO:0007669"/>
    <property type="project" value="TreeGrafter"/>
</dbReference>
<dbReference type="GO" id="GO:2001059">
    <property type="term" value="P:D-tagatose 6-phosphate catabolic process"/>
    <property type="evidence" value="ECO:0007669"/>
    <property type="project" value="UniProtKB-UniPathway"/>
</dbReference>
<comment type="similarity">
    <text evidence="7">Belongs to the carbohydrate kinase PfkB family. LacC subfamily.</text>
</comment>
<dbReference type="Proteomes" id="UP000184128">
    <property type="component" value="Unassembled WGS sequence"/>
</dbReference>
<dbReference type="InterPro" id="IPR029056">
    <property type="entry name" value="Ribokinase-like"/>
</dbReference>
<dbReference type="Gene3D" id="3.40.1190.20">
    <property type="match status" value="1"/>
</dbReference>
<dbReference type="Pfam" id="PF00294">
    <property type="entry name" value="PfkB"/>
    <property type="match status" value="1"/>
</dbReference>
<dbReference type="PANTHER" id="PTHR46566">
    <property type="entry name" value="1-PHOSPHOFRUCTOKINASE-RELATED"/>
    <property type="match status" value="1"/>
</dbReference>
<dbReference type="RefSeq" id="WP_073297091.1">
    <property type="nucleotide sequence ID" value="NZ_FQUF01000012.1"/>
</dbReference>
<comment type="pathway">
    <text evidence="7">Carbohydrate metabolism; D-tagatose 6-phosphate degradation; D-glyceraldehyde 3-phosphate and glycerone phosphate from D-tagatose 6-phosphate: step 1/2.</text>
</comment>
<dbReference type="PANTHER" id="PTHR46566:SF5">
    <property type="entry name" value="1-PHOSPHOFRUCTOKINASE"/>
    <property type="match status" value="1"/>
</dbReference>
<dbReference type="InterPro" id="IPR002173">
    <property type="entry name" value="Carboh/pur_kinase_PfkB_CS"/>
</dbReference>
<dbReference type="AlphaFoldDB" id="A0A1M4VKF6"/>
<dbReference type="NCBIfam" id="TIGR03168">
    <property type="entry name" value="1-PFK"/>
    <property type="match status" value="1"/>
</dbReference>
<accession>A0A1M4VKF6</accession>
<gene>
    <name evidence="9" type="ORF">SAMN02745249_00941</name>
</gene>
<name>A0A1M4VKF6_9LACT</name>
<dbReference type="CDD" id="cd01164">
    <property type="entry name" value="FruK_PfkB_like"/>
    <property type="match status" value="1"/>
</dbReference>
<feature type="domain" description="Carbohydrate kinase PfkB" evidence="8">
    <location>
        <begin position="11"/>
        <end position="291"/>
    </location>
</feature>
<evidence type="ECO:0000256" key="4">
    <source>
        <dbReference type="ARBA" id="ARBA00022741"/>
    </source>
</evidence>